<dbReference type="FunFam" id="1.20.58.1180:FF:000001">
    <property type="entry name" value="Mitochondrial large ribosomal subunit YmL35"/>
    <property type="match status" value="1"/>
</dbReference>
<comment type="function">
    <text evidence="3">Component of the mitochondrial ribosome (mitoribosome), a dedicated translation machinery responsible for the synthesis of mitochondrial genome-encoded proteins, including at least some of the essential transmembrane subunits of the mitochondrial respiratory chain. The mitoribosomes are attached to the mitochondrial inner membrane and translation products are cotranslationally integrated into the membrane.</text>
</comment>
<evidence type="ECO:0000313" key="7">
    <source>
        <dbReference type="Proteomes" id="UP001174694"/>
    </source>
</evidence>
<dbReference type="Gene3D" id="3.90.280.10">
    <property type="entry name" value="PEBP-like"/>
    <property type="match status" value="1"/>
</dbReference>
<dbReference type="PANTHER" id="PTHR11362:SF82">
    <property type="entry name" value="PHOSPHATIDYLETHANOLAMINE-BINDING PROTEIN 4"/>
    <property type="match status" value="1"/>
</dbReference>
<dbReference type="InterPro" id="IPR035810">
    <property type="entry name" value="PEBP_euk"/>
</dbReference>
<dbReference type="PANTHER" id="PTHR11362">
    <property type="entry name" value="PHOSPHATIDYLETHANOLAMINE-BINDING PROTEIN"/>
    <property type="match status" value="1"/>
</dbReference>
<comment type="similarity">
    <text evidence="4">Belongs to the phosphatidylethanolamine-binding protein family. Mitochondrion-specific ribosomal protein mL38 subfamily.</text>
</comment>
<name>A0AA38RV51_9PEZI</name>
<dbReference type="Proteomes" id="UP001174694">
    <property type="component" value="Unassembled WGS sequence"/>
</dbReference>
<dbReference type="SUPFAM" id="SSF49777">
    <property type="entry name" value="PEBP-like"/>
    <property type="match status" value="1"/>
</dbReference>
<dbReference type="AlphaFoldDB" id="A0AA38RV51"/>
<proteinExistence type="inferred from homology"/>
<dbReference type="CDD" id="cd00866">
    <property type="entry name" value="PEBP_euk"/>
    <property type="match status" value="1"/>
</dbReference>
<evidence type="ECO:0000256" key="4">
    <source>
        <dbReference type="ARBA" id="ARBA00038016"/>
    </source>
</evidence>
<dbReference type="InterPro" id="IPR008914">
    <property type="entry name" value="PEBP"/>
</dbReference>
<comment type="caution">
    <text evidence="6">The sequence shown here is derived from an EMBL/GenBank/DDBJ whole genome shotgun (WGS) entry which is preliminary data.</text>
</comment>
<comment type="subcellular location">
    <subcellularLocation>
        <location evidence="1">Mitochondrion</location>
    </subcellularLocation>
</comment>
<reference evidence="6" key="1">
    <citation type="submission" date="2022-07" db="EMBL/GenBank/DDBJ databases">
        <title>Fungi with potential for degradation of polypropylene.</title>
        <authorList>
            <person name="Gostincar C."/>
        </authorList>
    </citation>
    <scope>NUCLEOTIDE SEQUENCE</scope>
    <source>
        <strain evidence="6">EXF-13308</strain>
    </source>
</reference>
<dbReference type="GO" id="GO:0005840">
    <property type="term" value="C:ribosome"/>
    <property type="evidence" value="ECO:0007669"/>
    <property type="project" value="UniProtKB-KW"/>
</dbReference>
<dbReference type="FunFam" id="3.90.280.10:FF:000004">
    <property type="entry name" value="Mitochondrial large ribosomal subunit YmL35"/>
    <property type="match status" value="1"/>
</dbReference>
<sequence>MSRCQQVGRPIARYLQQQGLAAQSTGPAASSIAAARHFSRTAARADVEPTTSSTPSGAADDLVAAGLAQPPPSGGAKHQLLDPNTTTLPWAEKELMRKGVMPVGSRRRRAAVRTSANVPFEQLPYQCFQEARKVLQADREEKLAKIREELDKIRRLEATDASKFRDGEYHKQKKLGSLRRYVEELKILADINDPLVKRKFEDGLGDMTKPIYRYLAERRWREMPYKIIKQRVEQFHIVPDVLPKFDPTADVQLYFRQRHVAPGEFVDSLVSEVPPRLRVQVFEKDERLVSVVVMDSDVPVPDQDGFARRCHYLAANIPVGPTTSSLPLAKADAEAQLAVPWLPPFSQKGAPYHRLSVFLLEQKAGERLDVAKLRELYAGRDGFSLKSFRDKFGLKPFGFNIFRTVWDDGTAAVMERHGIPGADVEFRRQKVEPLKPPKKARGWEAKRQGPKYKHLWKYTKRIGPMSGGR</sequence>
<dbReference type="Gene3D" id="1.20.58.1180">
    <property type="match status" value="1"/>
</dbReference>
<keyword evidence="2" id="KW-0496">Mitochondrion</keyword>
<evidence type="ECO:0000256" key="5">
    <source>
        <dbReference type="ARBA" id="ARBA00039444"/>
    </source>
</evidence>
<keyword evidence="6" id="KW-0687">Ribonucleoprotein</keyword>
<dbReference type="Pfam" id="PF01161">
    <property type="entry name" value="PBP"/>
    <property type="match status" value="1"/>
</dbReference>
<evidence type="ECO:0000256" key="1">
    <source>
        <dbReference type="ARBA" id="ARBA00004173"/>
    </source>
</evidence>
<evidence type="ECO:0000256" key="3">
    <source>
        <dbReference type="ARBA" id="ARBA00037226"/>
    </source>
</evidence>
<keyword evidence="7" id="KW-1185">Reference proteome</keyword>
<dbReference type="GO" id="GO:0005739">
    <property type="term" value="C:mitochondrion"/>
    <property type="evidence" value="ECO:0007669"/>
    <property type="project" value="UniProtKB-SubCell"/>
</dbReference>
<keyword evidence="6" id="KW-0689">Ribosomal protein</keyword>
<protein>
    <recommendedName>
        <fullName evidence="5">Large ribosomal subunit protein mL38</fullName>
    </recommendedName>
</protein>
<dbReference type="EMBL" id="JANBVO010000026">
    <property type="protein sequence ID" value="KAJ9139477.1"/>
    <property type="molecule type" value="Genomic_DNA"/>
</dbReference>
<evidence type="ECO:0000256" key="2">
    <source>
        <dbReference type="ARBA" id="ARBA00023128"/>
    </source>
</evidence>
<organism evidence="6 7">
    <name type="scientific">Pleurostoma richardsiae</name>
    <dbReference type="NCBI Taxonomy" id="41990"/>
    <lineage>
        <taxon>Eukaryota</taxon>
        <taxon>Fungi</taxon>
        <taxon>Dikarya</taxon>
        <taxon>Ascomycota</taxon>
        <taxon>Pezizomycotina</taxon>
        <taxon>Sordariomycetes</taxon>
        <taxon>Sordariomycetidae</taxon>
        <taxon>Calosphaeriales</taxon>
        <taxon>Pleurostomataceae</taxon>
        <taxon>Pleurostoma</taxon>
    </lineage>
</organism>
<evidence type="ECO:0000313" key="6">
    <source>
        <dbReference type="EMBL" id="KAJ9139477.1"/>
    </source>
</evidence>
<gene>
    <name evidence="6" type="ORF">NKR23_g7950</name>
</gene>
<dbReference type="InterPro" id="IPR036610">
    <property type="entry name" value="PEBP-like_sf"/>
</dbReference>
<accession>A0AA38RV51</accession>